<dbReference type="Pfam" id="PF00126">
    <property type="entry name" value="HTH_1"/>
    <property type="match status" value="1"/>
</dbReference>
<reference evidence="6 7" key="1">
    <citation type="submission" date="2018-05" db="EMBL/GenBank/DDBJ databases">
        <title>Evolution of GPA BGCs.</title>
        <authorList>
            <person name="Waglechner N."/>
            <person name="Wright G.D."/>
        </authorList>
    </citation>
    <scope>NUCLEOTIDE SEQUENCE [LARGE SCALE GENOMIC DNA]</scope>
    <source>
        <strain evidence="6 7">DSM 5908</strain>
    </source>
</reference>
<evidence type="ECO:0000256" key="4">
    <source>
        <dbReference type="ARBA" id="ARBA00023163"/>
    </source>
</evidence>
<gene>
    <name evidence="6" type="ORF">DMA12_39605</name>
</gene>
<dbReference type="PANTHER" id="PTHR30126:SF39">
    <property type="entry name" value="HTH-TYPE TRANSCRIPTIONAL REGULATOR CYSL"/>
    <property type="match status" value="1"/>
</dbReference>
<dbReference type="InterPro" id="IPR036388">
    <property type="entry name" value="WH-like_DNA-bd_sf"/>
</dbReference>
<comment type="caution">
    <text evidence="6">The sequence shown here is derived from an EMBL/GenBank/DDBJ whole genome shotgun (WGS) entry which is preliminary data.</text>
</comment>
<dbReference type="Pfam" id="PF03466">
    <property type="entry name" value="LysR_substrate"/>
    <property type="match status" value="1"/>
</dbReference>
<evidence type="ECO:0000313" key="6">
    <source>
        <dbReference type="EMBL" id="RSM36661.1"/>
    </source>
</evidence>
<dbReference type="PANTHER" id="PTHR30126">
    <property type="entry name" value="HTH-TYPE TRANSCRIPTIONAL REGULATOR"/>
    <property type="match status" value="1"/>
</dbReference>
<keyword evidence="3" id="KW-0238">DNA-binding</keyword>
<dbReference type="OrthoDB" id="8417889at2"/>
<evidence type="ECO:0000259" key="5">
    <source>
        <dbReference type="PROSITE" id="PS50931"/>
    </source>
</evidence>
<keyword evidence="4" id="KW-0804">Transcription</keyword>
<dbReference type="PROSITE" id="PS50931">
    <property type="entry name" value="HTH_LYSR"/>
    <property type="match status" value="1"/>
</dbReference>
<dbReference type="SUPFAM" id="SSF46785">
    <property type="entry name" value="Winged helix' DNA-binding domain"/>
    <property type="match status" value="1"/>
</dbReference>
<keyword evidence="7" id="KW-1185">Reference proteome</keyword>
<proteinExistence type="inferred from homology"/>
<name>A0A428W0S2_AMYBA</name>
<keyword evidence="2" id="KW-0805">Transcription regulation</keyword>
<feature type="domain" description="HTH lysR-type" evidence="5">
    <location>
        <begin position="1"/>
        <end position="58"/>
    </location>
</feature>
<dbReference type="Proteomes" id="UP000286716">
    <property type="component" value="Unassembled WGS sequence"/>
</dbReference>
<evidence type="ECO:0000256" key="1">
    <source>
        <dbReference type="ARBA" id="ARBA00009437"/>
    </source>
</evidence>
<sequence>MDLDLLRTFLAVHRAGSLTGAAPALGLSQPTVTAQVRALEDQLGRQLFVRRARGVTPTPAADELAARVAPHVDALSEVALGPADPFAAPVHLAGPAELTTVRVLPALSGLVASGLRLRVTFGLADDLLAGLVQRRFDLVVSTIRPRGRGFTATPLTDEEFVLVARHGFDGDPRTAPLVAYAEDLPIIRRYWRAVLGGRPPSGPAVVVPDLRAVLTCVLAGFGVSVLPRYLCADELASGELVALLEPEEPPINTLFAVTRTEPCRAGPAAVRDALLADAARW</sequence>
<accession>A0A428W0S2</accession>
<evidence type="ECO:0000313" key="7">
    <source>
        <dbReference type="Proteomes" id="UP000286716"/>
    </source>
</evidence>
<comment type="similarity">
    <text evidence="1">Belongs to the LysR transcriptional regulatory family.</text>
</comment>
<dbReference type="AlphaFoldDB" id="A0A428W0S2"/>
<dbReference type="PRINTS" id="PR00039">
    <property type="entry name" value="HTHLYSR"/>
</dbReference>
<dbReference type="EMBL" id="QHHU01000082">
    <property type="protein sequence ID" value="RSM36661.1"/>
    <property type="molecule type" value="Genomic_DNA"/>
</dbReference>
<dbReference type="GO" id="GO:0003700">
    <property type="term" value="F:DNA-binding transcription factor activity"/>
    <property type="evidence" value="ECO:0007669"/>
    <property type="project" value="InterPro"/>
</dbReference>
<evidence type="ECO:0000256" key="2">
    <source>
        <dbReference type="ARBA" id="ARBA00023015"/>
    </source>
</evidence>
<dbReference type="Gene3D" id="1.10.10.10">
    <property type="entry name" value="Winged helix-like DNA-binding domain superfamily/Winged helix DNA-binding domain"/>
    <property type="match status" value="1"/>
</dbReference>
<organism evidence="6 7">
    <name type="scientific">Amycolatopsis balhimycina DSM 5908</name>
    <dbReference type="NCBI Taxonomy" id="1081091"/>
    <lineage>
        <taxon>Bacteria</taxon>
        <taxon>Bacillati</taxon>
        <taxon>Actinomycetota</taxon>
        <taxon>Actinomycetes</taxon>
        <taxon>Pseudonocardiales</taxon>
        <taxon>Pseudonocardiaceae</taxon>
        <taxon>Amycolatopsis</taxon>
    </lineage>
</organism>
<dbReference type="Gene3D" id="3.40.190.290">
    <property type="match status" value="1"/>
</dbReference>
<dbReference type="SUPFAM" id="SSF53850">
    <property type="entry name" value="Periplasmic binding protein-like II"/>
    <property type="match status" value="1"/>
</dbReference>
<protein>
    <submittedName>
        <fullName evidence="6">LysR family transcriptional regulator</fullName>
    </submittedName>
</protein>
<dbReference type="InterPro" id="IPR036390">
    <property type="entry name" value="WH_DNA-bd_sf"/>
</dbReference>
<dbReference type="GO" id="GO:0000976">
    <property type="term" value="F:transcription cis-regulatory region binding"/>
    <property type="evidence" value="ECO:0007669"/>
    <property type="project" value="TreeGrafter"/>
</dbReference>
<dbReference type="InterPro" id="IPR005119">
    <property type="entry name" value="LysR_subst-bd"/>
</dbReference>
<evidence type="ECO:0000256" key="3">
    <source>
        <dbReference type="ARBA" id="ARBA00023125"/>
    </source>
</evidence>
<dbReference type="InterPro" id="IPR000847">
    <property type="entry name" value="LysR_HTH_N"/>
</dbReference>